<organism evidence="2 3">
    <name type="scientific">Ascobolus immersus RN42</name>
    <dbReference type="NCBI Taxonomy" id="1160509"/>
    <lineage>
        <taxon>Eukaryota</taxon>
        <taxon>Fungi</taxon>
        <taxon>Dikarya</taxon>
        <taxon>Ascomycota</taxon>
        <taxon>Pezizomycotina</taxon>
        <taxon>Pezizomycetes</taxon>
        <taxon>Pezizales</taxon>
        <taxon>Ascobolaceae</taxon>
        <taxon>Ascobolus</taxon>
    </lineage>
</organism>
<reference evidence="2 3" key="1">
    <citation type="journal article" date="2018" name="Nat. Ecol. Evol.">
        <title>Pezizomycetes genomes reveal the molecular basis of ectomycorrhizal truffle lifestyle.</title>
        <authorList>
            <person name="Murat C."/>
            <person name="Payen T."/>
            <person name="Noel B."/>
            <person name="Kuo A."/>
            <person name="Morin E."/>
            <person name="Chen J."/>
            <person name="Kohler A."/>
            <person name="Krizsan K."/>
            <person name="Balestrini R."/>
            <person name="Da Silva C."/>
            <person name="Montanini B."/>
            <person name="Hainaut M."/>
            <person name="Levati E."/>
            <person name="Barry K.W."/>
            <person name="Belfiori B."/>
            <person name="Cichocki N."/>
            <person name="Clum A."/>
            <person name="Dockter R.B."/>
            <person name="Fauchery L."/>
            <person name="Guy J."/>
            <person name="Iotti M."/>
            <person name="Le Tacon F."/>
            <person name="Lindquist E.A."/>
            <person name="Lipzen A."/>
            <person name="Malagnac F."/>
            <person name="Mello A."/>
            <person name="Molinier V."/>
            <person name="Miyauchi S."/>
            <person name="Poulain J."/>
            <person name="Riccioni C."/>
            <person name="Rubini A."/>
            <person name="Sitrit Y."/>
            <person name="Splivallo R."/>
            <person name="Traeger S."/>
            <person name="Wang M."/>
            <person name="Zifcakova L."/>
            <person name="Wipf D."/>
            <person name="Zambonelli A."/>
            <person name="Paolocci F."/>
            <person name="Nowrousian M."/>
            <person name="Ottonello S."/>
            <person name="Baldrian P."/>
            <person name="Spatafora J.W."/>
            <person name="Henrissat B."/>
            <person name="Nagy L.G."/>
            <person name="Aury J.M."/>
            <person name="Wincker P."/>
            <person name="Grigoriev I.V."/>
            <person name="Bonfante P."/>
            <person name="Martin F.M."/>
        </authorList>
    </citation>
    <scope>NUCLEOTIDE SEQUENCE [LARGE SCALE GENOMIC DNA]</scope>
    <source>
        <strain evidence="2 3">RN42</strain>
    </source>
</reference>
<proteinExistence type="predicted"/>
<sequence length="103" mass="11607">MTVRFDFQQQRYNFAGTSSYTNESTKATKTWTILDESSDNPPNSSINRRHHQLSSLLALKEEANTDPTNTPETPLRHNGNPHTASGSSLSQYIVVTFVTYILM</sequence>
<evidence type="ECO:0000313" key="2">
    <source>
        <dbReference type="EMBL" id="RPA84113.1"/>
    </source>
</evidence>
<gene>
    <name evidence="2" type="ORF">BJ508DRAFT_359827</name>
</gene>
<feature type="region of interest" description="Disordered" evidence="1">
    <location>
        <begin position="34"/>
        <end position="86"/>
    </location>
</feature>
<name>A0A3N4IDA9_ASCIM</name>
<accession>A0A3N4IDA9</accession>
<evidence type="ECO:0000256" key="1">
    <source>
        <dbReference type="SAM" id="MobiDB-lite"/>
    </source>
</evidence>
<dbReference type="EMBL" id="ML119660">
    <property type="protein sequence ID" value="RPA84113.1"/>
    <property type="molecule type" value="Genomic_DNA"/>
</dbReference>
<evidence type="ECO:0000313" key="3">
    <source>
        <dbReference type="Proteomes" id="UP000275078"/>
    </source>
</evidence>
<dbReference type="Proteomes" id="UP000275078">
    <property type="component" value="Unassembled WGS sequence"/>
</dbReference>
<keyword evidence="3" id="KW-1185">Reference proteome</keyword>
<dbReference type="AlphaFoldDB" id="A0A3N4IDA9"/>
<protein>
    <submittedName>
        <fullName evidence="2">Uncharacterized protein</fullName>
    </submittedName>
</protein>